<name>A0ACC5R1U3_9HYPH</name>
<dbReference type="EMBL" id="JAENHL010000006">
    <property type="protein sequence ID" value="MBK1866592.1"/>
    <property type="molecule type" value="Genomic_DNA"/>
</dbReference>
<organism evidence="1 2">
    <name type="scientific">Taklimakanibacter albus</name>
    <dbReference type="NCBI Taxonomy" id="2800327"/>
    <lineage>
        <taxon>Bacteria</taxon>
        <taxon>Pseudomonadati</taxon>
        <taxon>Pseudomonadota</taxon>
        <taxon>Alphaproteobacteria</taxon>
        <taxon>Hyphomicrobiales</taxon>
        <taxon>Aestuariivirgaceae</taxon>
        <taxon>Taklimakanibacter</taxon>
    </lineage>
</organism>
<comment type="caution">
    <text evidence="1">The sequence shown here is derived from an EMBL/GenBank/DDBJ whole genome shotgun (WGS) entry which is preliminary data.</text>
</comment>
<proteinExistence type="predicted"/>
<keyword evidence="2" id="KW-1185">Reference proteome</keyword>
<reference evidence="1" key="1">
    <citation type="submission" date="2021-01" db="EMBL/GenBank/DDBJ databases">
        <authorList>
            <person name="Sun Q."/>
        </authorList>
    </citation>
    <scope>NUCLEOTIDE SEQUENCE</scope>
    <source>
        <strain evidence="1">YIM B02566</strain>
    </source>
</reference>
<protein>
    <submittedName>
        <fullName evidence="1">GFA family protein</fullName>
    </submittedName>
</protein>
<gene>
    <name evidence="1" type="ORF">JHL16_09530</name>
</gene>
<accession>A0ACC5R1U3</accession>
<sequence>MTASSPDYLEGGCSCGKVRYRLRMPPMFVNCCHCTDCQRQTGSAFVINALTETDRIELLQGAPEPISMPTESGRPHDIYRCPDCKVALWSDYGRRPNLRFLRVGTLDDAGALAPDAHIFTRSKVPWVRLPEGARAFEIYYDMKTEWSPESLKRRETILGPGK</sequence>
<evidence type="ECO:0000313" key="1">
    <source>
        <dbReference type="EMBL" id="MBK1866592.1"/>
    </source>
</evidence>
<dbReference type="Proteomes" id="UP000616151">
    <property type="component" value="Unassembled WGS sequence"/>
</dbReference>
<evidence type="ECO:0000313" key="2">
    <source>
        <dbReference type="Proteomes" id="UP000616151"/>
    </source>
</evidence>